<comment type="caution">
    <text evidence="1">The sequence shown here is derived from an EMBL/GenBank/DDBJ whole genome shotgun (WGS) entry which is preliminary data.</text>
</comment>
<dbReference type="EMBL" id="DXAZ01000005">
    <property type="protein sequence ID" value="HIZ70220.1"/>
    <property type="molecule type" value="Genomic_DNA"/>
</dbReference>
<name>A0A9D2JWI3_9LACT</name>
<organism evidence="1 2">
    <name type="scientific">Candidatus Atopostipes pullistercoris</name>
    <dbReference type="NCBI Taxonomy" id="2838467"/>
    <lineage>
        <taxon>Bacteria</taxon>
        <taxon>Bacillati</taxon>
        <taxon>Bacillota</taxon>
        <taxon>Bacilli</taxon>
        <taxon>Lactobacillales</taxon>
        <taxon>Carnobacteriaceae</taxon>
        <taxon>Atopostipes</taxon>
    </lineage>
</organism>
<proteinExistence type="predicted"/>
<gene>
    <name evidence="1" type="ORF">H9808_00360</name>
</gene>
<reference evidence="1" key="2">
    <citation type="submission" date="2021-04" db="EMBL/GenBank/DDBJ databases">
        <authorList>
            <person name="Gilroy R."/>
        </authorList>
    </citation>
    <scope>NUCLEOTIDE SEQUENCE</scope>
    <source>
        <strain evidence="1">CHK169-4300</strain>
    </source>
</reference>
<dbReference type="Proteomes" id="UP000824106">
    <property type="component" value="Unassembled WGS sequence"/>
</dbReference>
<sequence length="49" mass="5707">MKNELKKKIEECSDYKKYGGMSVGEDVDVLTPEEIEELKNETEEENAKR</sequence>
<evidence type="ECO:0000313" key="1">
    <source>
        <dbReference type="EMBL" id="HIZ70220.1"/>
    </source>
</evidence>
<evidence type="ECO:0000313" key="2">
    <source>
        <dbReference type="Proteomes" id="UP000824106"/>
    </source>
</evidence>
<dbReference type="AlphaFoldDB" id="A0A9D2JWI3"/>
<reference evidence="1" key="1">
    <citation type="journal article" date="2021" name="PeerJ">
        <title>Extensive microbial diversity within the chicken gut microbiome revealed by metagenomics and culture.</title>
        <authorList>
            <person name="Gilroy R."/>
            <person name="Ravi A."/>
            <person name="Getino M."/>
            <person name="Pursley I."/>
            <person name="Horton D.L."/>
            <person name="Alikhan N.F."/>
            <person name="Baker D."/>
            <person name="Gharbi K."/>
            <person name="Hall N."/>
            <person name="Watson M."/>
            <person name="Adriaenssens E.M."/>
            <person name="Foster-Nyarko E."/>
            <person name="Jarju S."/>
            <person name="Secka A."/>
            <person name="Antonio M."/>
            <person name="Oren A."/>
            <person name="Chaudhuri R.R."/>
            <person name="La Ragione R."/>
            <person name="Hildebrand F."/>
            <person name="Pallen M.J."/>
        </authorList>
    </citation>
    <scope>NUCLEOTIDE SEQUENCE</scope>
    <source>
        <strain evidence="1">CHK169-4300</strain>
    </source>
</reference>
<accession>A0A9D2JWI3</accession>
<protein>
    <submittedName>
        <fullName evidence="1">Uncharacterized protein</fullName>
    </submittedName>
</protein>